<feature type="transmembrane region" description="Helical" evidence="1">
    <location>
        <begin position="108"/>
        <end position="125"/>
    </location>
</feature>
<dbReference type="Proteomes" id="UP000176854">
    <property type="component" value="Unassembled WGS sequence"/>
</dbReference>
<name>A0A1F5Z8Y3_9BACT</name>
<keyword evidence="1" id="KW-0812">Transmembrane</keyword>
<accession>A0A1F5Z8Y3</accession>
<evidence type="ECO:0000256" key="1">
    <source>
        <dbReference type="SAM" id="Phobius"/>
    </source>
</evidence>
<dbReference type="AlphaFoldDB" id="A0A1F5Z8Y3"/>
<evidence type="ECO:0000313" key="2">
    <source>
        <dbReference type="EMBL" id="OGG08928.1"/>
    </source>
</evidence>
<gene>
    <name evidence="2" type="ORF">A2154_04265</name>
</gene>
<organism evidence="2 3">
    <name type="scientific">Candidatus Gottesmanbacteria bacterium RBG_16_43_7</name>
    <dbReference type="NCBI Taxonomy" id="1798373"/>
    <lineage>
        <taxon>Bacteria</taxon>
        <taxon>Candidatus Gottesmaniibacteriota</taxon>
    </lineage>
</organism>
<sequence length="168" mass="20254">MHRSIASVKGLGFILWHSRHEFYHVLLGLVWAWFLREYWQVFNPRWIWISVIGSLLPDLDHLWFFTTYGRQASYTRQIIDFLRSRQWRNLAVFIETGHKYNTSLSWHNYYFIAIMFSLAIASSFIEWESGVVLFGAILIHYIFDILDDLVQLGTVNQNWHRWGREKKL</sequence>
<protein>
    <submittedName>
        <fullName evidence="2">Uncharacterized protein</fullName>
    </submittedName>
</protein>
<keyword evidence="1" id="KW-1133">Transmembrane helix</keyword>
<comment type="caution">
    <text evidence="2">The sequence shown here is derived from an EMBL/GenBank/DDBJ whole genome shotgun (WGS) entry which is preliminary data.</text>
</comment>
<dbReference type="STRING" id="1798373.A2154_04265"/>
<dbReference type="EMBL" id="MFJC01000038">
    <property type="protein sequence ID" value="OGG08928.1"/>
    <property type="molecule type" value="Genomic_DNA"/>
</dbReference>
<feature type="transmembrane region" description="Helical" evidence="1">
    <location>
        <begin position="45"/>
        <end position="66"/>
    </location>
</feature>
<feature type="transmembrane region" description="Helical" evidence="1">
    <location>
        <begin position="21"/>
        <end position="39"/>
    </location>
</feature>
<evidence type="ECO:0000313" key="3">
    <source>
        <dbReference type="Proteomes" id="UP000176854"/>
    </source>
</evidence>
<proteinExistence type="predicted"/>
<keyword evidence="1" id="KW-0472">Membrane</keyword>
<reference evidence="2 3" key="1">
    <citation type="journal article" date="2016" name="Nat. Commun.">
        <title>Thousands of microbial genomes shed light on interconnected biogeochemical processes in an aquifer system.</title>
        <authorList>
            <person name="Anantharaman K."/>
            <person name="Brown C.T."/>
            <person name="Hug L.A."/>
            <person name="Sharon I."/>
            <person name="Castelle C.J."/>
            <person name="Probst A.J."/>
            <person name="Thomas B.C."/>
            <person name="Singh A."/>
            <person name="Wilkins M.J."/>
            <person name="Karaoz U."/>
            <person name="Brodie E.L."/>
            <person name="Williams K.H."/>
            <person name="Hubbard S.S."/>
            <person name="Banfield J.F."/>
        </authorList>
    </citation>
    <scope>NUCLEOTIDE SEQUENCE [LARGE SCALE GENOMIC DNA]</scope>
</reference>